<name>A0A380C755_SPHSI</name>
<dbReference type="InterPro" id="IPR016161">
    <property type="entry name" value="Ald_DH/histidinol_DH"/>
</dbReference>
<protein>
    <recommendedName>
        <fullName evidence="4">Aldehyde dehydrogenase</fullName>
    </recommendedName>
</protein>
<evidence type="ECO:0000259" key="8">
    <source>
        <dbReference type="Pfam" id="PF00171"/>
    </source>
</evidence>
<evidence type="ECO:0000256" key="5">
    <source>
        <dbReference type="PIRSR" id="PIRSR036492-1"/>
    </source>
</evidence>
<dbReference type="Gene3D" id="3.40.309.10">
    <property type="entry name" value="Aldehyde Dehydrogenase, Chain A, domain 2"/>
    <property type="match status" value="1"/>
</dbReference>
<dbReference type="PANTHER" id="PTHR43570:SF20">
    <property type="entry name" value="ALDEHYDE DEHYDROGENASE ALDX-RELATED"/>
    <property type="match status" value="1"/>
</dbReference>
<gene>
    <name evidence="9" type="primary">calB</name>
    <name evidence="9" type="ORF">NCTC11388_02358</name>
</gene>
<dbReference type="GO" id="GO:0005737">
    <property type="term" value="C:cytoplasm"/>
    <property type="evidence" value="ECO:0007669"/>
    <property type="project" value="TreeGrafter"/>
</dbReference>
<dbReference type="InterPro" id="IPR016163">
    <property type="entry name" value="Ald_DH_C"/>
</dbReference>
<sequence length="473" mass="53551">MAEVTRTPLAHISSLYSRQLDYKEKTRQLSVEQRISLLRSLGEQIENNHAAITKALHLDFSKNTFETDYTEIYVVQSTIRHICRNLKRWAQNRKVKNNLMYITTRSYLQYEPKGNSLIITPWNYPFQIPLMQTISSIAAGNTVMLKLSEYVPHTNEIVEQIIRSVFQQEHVAVINGQAEETTHLLNLKFDHIHFTGSPKVGRIVMQAASAHLSDITLELGGKSPVFIDKDVNLRQIVRNLIWGKFVNAGQTCIAPDYVLIDKNLKDTFEKILPEEVVMAFGSSADQSPDLARIINNRQFDRLDAALKQAVEGGARILAGGETNKTSLYIAPTVVTDMPADSSLMTEEIFGPILPVVYYVSVDEALTLVSRKEKPLALYIFSNNRHYTDTILRNTTAGSTAVNDMLIQYMHPNLPFGGVNHSGIGQSFGQYGFKSFSHERTVVSGSKKLPLSRVFWYPYTAKTRKLFNFIKRFL</sequence>
<accession>A0A380C755</accession>
<dbReference type="InterPro" id="IPR029510">
    <property type="entry name" value="Ald_DH_CS_GLU"/>
</dbReference>
<dbReference type="PROSITE" id="PS00070">
    <property type="entry name" value="ALDEHYDE_DEHYDR_CYS"/>
    <property type="match status" value="1"/>
</dbReference>
<feature type="active site" evidence="5">
    <location>
        <position position="252"/>
    </location>
</feature>
<keyword evidence="3" id="KW-0520">NAD</keyword>
<dbReference type="EMBL" id="UGYW01000002">
    <property type="protein sequence ID" value="SUJ14125.1"/>
    <property type="molecule type" value="Genomic_DNA"/>
</dbReference>
<dbReference type="PANTHER" id="PTHR43570">
    <property type="entry name" value="ALDEHYDE DEHYDROGENASE"/>
    <property type="match status" value="1"/>
</dbReference>
<dbReference type="FunFam" id="3.40.605.10:FF:000004">
    <property type="entry name" value="Aldehyde dehydrogenase"/>
    <property type="match status" value="1"/>
</dbReference>
<evidence type="ECO:0000313" key="9">
    <source>
        <dbReference type="EMBL" id="SUJ14125.1"/>
    </source>
</evidence>
<evidence type="ECO:0000256" key="7">
    <source>
        <dbReference type="RuleBase" id="RU003345"/>
    </source>
</evidence>
<evidence type="ECO:0000256" key="6">
    <source>
        <dbReference type="PROSITE-ProRule" id="PRU10007"/>
    </source>
</evidence>
<dbReference type="InterPro" id="IPR016162">
    <property type="entry name" value="Ald_DH_N"/>
</dbReference>
<dbReference type="GO" id="GO:0004029">
    <property type="term" value="F:aldehyde dehydrogenase (NAD+) activity"/>
    <property type="evidence" value="ECO:0007669"/>
    <property type="project" value="TreeGrafter"/>
</dbReference>
<dbReference type="RefSeq" id="WP_115170239.1">
    <property type="nucleotide sequence ID" value="NZ_UGYW01000002.1"/>
</dbReference>
<dbReference type="FunFam" id="3.40.309.10:FF:000003">
    <property type="entry name" value="Aldehyde dehydrogenase"/>
    <property type="match status" value="1"/>
</dbReference>
<dbReference type="Pfam" id="PF00171">
    <property type="entry name" value="Aldedh"/>
    <property type="match status" value="1"/>
</dbReference>
<evidence type="ECO:0000256" key="2">
    <source>
        <dbReference type="ARBA" id="ARBA00023002"/>
    </source>
</evidence>
<comment type="similarity">
    <text evidence="1 4 7">Belongs to the aldehyde dehydrogenase family.</text>
</comment>
<organism evidence="9 10">
    <name type="scientific">Sphingobacterium spiritivorum</name>
    <name type="common">Flavobacterium spiritivorum</name>
    <dbReference type="NCBI Taxonomy" id="258"/>
    <lineage>
        <taxon>Bacteria</taxon>
        <taxon>Pseudomonadati</taxon>
        <taxon>Bacteroidota</taxon>
        <taxon>Sphingobacteriia</taxon>
        <taxon>Sphingobacteriales</taxon>
        <taxon>Sphingobacteriaceae</taxon>
        <taxon>Sphingobacterium</taxon>
    </lineage>
</organism>
<dbReference type="AlphaFoldDB" id="A0A380C755"/>
<dbReference type="InterPro" id="IPR015590">
    <property type="entry name" value="Aldehyde_DH_dom"/>
</dbReference>
<evidence type="ECO:0000313" key="10">
    <source>
        <dbReference type="Proteomes" id="UP000254893"/>
    </source>
</evidence>
<dbReference type="PIRSF" id="PIRSF036492">
    <property type="entry name" value="ALDH"/>
    <property type="match status" value="1"/>
</dbReference>
<evidence type="ECO:0000256" key="3">
    <source>
        <dbReference type="ARBA" id="ARBA00023027"/>
    </source>
</evidence>
<dbReference type="InterPro" id="IPR012394">
    <property type="entry name" value="Aldehyde_DH_NAD(P)"/>
</dbReference>
<evidence type="ECO:0000256" key="1">
    <source>
        <dbReference type="ARBA" id="ARBA00009986"/>
    </source>
</evidence>
<dbReference type="Proteomes" id="UP000254893">
    <property type="component" value="Unassembled WGS sequence"/>
</dbReference>
<reference evidence="9 10" key="1">
    <citation type="submission" date="2018-06" db="EMBL/GenBank/DDBJ databases">
        <authorList>
            <consortium name="Pathogen Informatics"/>
            <person name="Doyle S."/>
        </authorList>
    </citation>
    <scope>NUCLEOTIDE SEQUENCE [LARGE SCALE GENOMIC DNA]</scope>
    <source>
        <strain evidence="9 10">NCTC11388</strain>
    </source>
</reference>
<dbReference type="SUPFAM" id="SSF53720">
    <property type="entry name" value="ALDH-like"/>
    <property type="match status" value="1"/>
</dbReference>
<dbReference type="PROSITE" id="PS00687">
    <property type="entry name" value="ALDEHYDE_DEHYDR_GLU"/>
    <property type="match status" value="1"/>
</dbReference>
<dbReference type="Gene3D" id="3.40.605.10">
    <property type="entry name" value="Aldehyde Dehydrogenase, Chain A, domain 1"/>
    <property type="match status" value="1"/>
</dbReference>
<dbReference type="GO" id="GO:0006081">
    <property type="term" value="P:aldehyde metabolic process"/>
    <property type="evidence" value="ECO:0007669"/>
    <property type="project" value="InterPro"/>
</dbReference>
<keyword evidence="2 4" id="KW-0560">Oxidoreductase</keyword>
<dbReference type="InterPro" id="IPR016160">
    <property type="entry name" value="Ald_DH_CS_CYS"/>
</dbReference>
<feature type="active site" evidence="5 6">
    <location>
        <position position="218"/>
    </location>
</feature>
<evidence type="ECO:0000256" key="4">
    <source>
        <dbReference type="PIRNR" id="PIRNR036492"/>
    </source>
</evidence>
<proteinExistence type="inferred from homology"/>
<feature type="domain" description="Aldehyde dehydrogenase" evidence="8">
    <location>
        <begin position="20"/>
        <end position="441"/>
    </location>
</feature>